<dbReference type="Proteomes" id="UP001145094">
    <property type="component" value="Unassembled WGS sequence"/>
</dbReference>
<dbReference type="EMBL" id="BSCH01000005">
    <property type="protein sequence ID" value="GLG89636.1"/>
    <property type="molecule type" value="Genomic_DNA"/>
</dbReference>
<reference evidence="2" key="3">
    <citation type="journal article" date="2023" name="Int. J. Syst. Evol. Microbiol.">
        <title>Sellimonas catena sp. nov., isolated from human faeces.</title>
        <authorList>
            <person name="Hisatomi A."/>
            <person name="Ohkuma M."/>
            <person name="Sakamoto M."/>
        </authorList>
    </citation>
    <scope>NUCLEOTIDE SEQUENCE</scope>
    <source>
        <strain evidence="2">18CBH55</strain>
    </source>
</reference>
<comment type="caution">
    <text evidence="2">The sequence shown here is derived from an EMBL/GenBank/DDBJ whole genome shotgun (WGS) entry which is preliminary data.</text>
</comment>
<name>A0A9W6CCK4_9FIRM</name>
<gene>
    <name evidence="2" type="ORF">Selli2_10630</name>
</gene>
<proteinExistence type="predicted"/>
<sequence length="277" mass="30249">MRKRWKGVLITCGILAVLGAGMCVSAAAIGIDRSEIPSDFFPYVRWLHENDTEHHEKTGDTVYFKSFSGIQSLDIRAEAMKVEVKTSTGQSGQIRIDTRDVDTESDLEVKKDGTKLVVRSEKERNNHWQDDSDATVIITVPKKIEFDKVKGYAGAGSIWFEEIRCEKLDLDVDAGAVEADTFSVGKIEIECDAGSVELSRGNSPSDTDVSCNAGGITLELSGDRSEYDYKMKASAGDISIDGESVASGLQENYDQNHGTGKKIKADCMAGSIEIVFE</sequence>
<dbReference type="InterPro" id="IPR025164">
    <property type="entry name" value="Toastrack_DUF4097"/>
</dbReference>
<evidence type="ECO:0000259" key="1">
    <source>
        <dbReference type="Pfam" id="PF13349"/>
    </source>
</evidence>
<accession>A0A9W6CCK4</accession>
<reference evidence="2" key="2">
    <citation type="submission" date="2022-11" db="EMBL/GenBank/DDBJ databases">
        <title>Draft genome sequence of Sellimonas catena strain 18CBH55.</title>
        <authorList>
            <person name="Hisatomi A."/>
            <person name="Ohkuma M."/>
            <person name="Sakamoto M."/>
        </authorList>
    </citation>
    <scope>NUCLEOTIDE SEQUENCE</scope>
    <source>
        <strain evidence="2">18CBH55</strain>
    </source>
</reference>
<reference evidence="2" key="1">
    <citation type="submission" date="2022-11" db="EMBL/GenBank/DDBJ databases">
        <title>Draft genome sequence of Sellimonas catena strain 18CBH55.</title>
        <authorList>
            <person name="Atsushi H."/>
            <person name="Moriya O."/>
            <person name="Mitsuo S."/>
        </authorList>
    </citation>
    <scope>NUCLEOTIDE SEQUENCE</scope>
    <source>
        <strain evidence="2">18CBH55</strain>
    </source>
</reference>
<feature type="domain" description="DUF4097" evidence="1">
    <location>
        <begin position="143"/>
        <end position="274"/>
    </location>
</feature>
<organism evidence="2 3">
    <name type="scientific">Sellimonas catena</name>
    <dbReference type="NCBI Taxonomy" id="2994035"/>
    <lineage>
        <taxon>Bacteria</taxon>
        <taxon>Bacillati</taxon>
        <taxon>Bacillota</taxon>
        <taxon>Clostridia</taxon>
        <taxon>Lachnospirales</taxon>
        <taxon>Lachnospiraceae</taxon>
        <taxon>Sellimonas</taxon>
    </lineage>
</organism>
<dbReference type="Pfam" id="PF13349">
    <property type="entry name" value="DUF4097"/>
    <property type="match status" value="1"/>
</dbReference>
<protein>
    <recommendedName>
        <fullName evidence="1">DUF4097 domain-containing protein</fullName>
    </recommendedName>
</protein>
<evidence type="ECO:0000313" key="2">
    <source>
        <dbReference type="EMBL" id="GLG89636.1"/>
    </source>
</evidence>
<evidence type="ECO:0000313" key="3">
    <source>
        <dbReference type="Proteomes" id="UP001145094"/>
    </source>
</evidence>
<dbReference type="AlphaFoldDB" id="A0A9W6CCK4"/>
<dbReference type="RefSeq" id="WP_281844703.1">
    <property type="nucleotide sequence ID" value="NZ_BSCH01000005.1"/>
</dbReference>